<proteinExistence type="predicted"/>
<reference evidence="1 2" key="1">
    <citation type="submission" date="2016-05" db="EMBL/GenBank/DDBJ databases">
        <title>Nuclear genome of Blastocystis sp. subtype 1 NandII.</title>
        <authorList>
            <person name="Gentekaki E."/>
            <person name="Curtis B."/>
            <person name="Stairs C."/>
            <person name="Eme L."/>
            <person name="Herman E."/>
            <person name="Klimes V."/>
            <person name="Arias M.C."/>
            <person name="Elias M."/>
            <person name="Hilliou F."/>
            <person name="Klute M."/>
            <person name="Malik S.-B."/>
            <person name="Pightling A."/>
            <person name="Rachubinski R."/>
            <person name="Salas D."/>
            <person name="Schlacht A."/>
            <person name="Suga H."/>
            <person name="Archibald J."/>
            <person name="Ball S.G."/>
            <person name="Clark G."/>
            <person name="Dacks J."/>
            <person name="Van Der Giezen M."/>
            <person name="Tsaousis A."/>
            <person name="Roger A."/>
        </authorList>
    </citation>
    <scope>NUCLEOTIDE SEQUENCE [LARGE SCALE GENOMIC DNA]</scope>
    <source>
        <strain evidence="2">ATCC 50177 / NandII</strain>
    </source>
</reference>
<dbReference type="SMART" id="SM01278">
    <property type="entry name" value="MAPKK1_Int"/>
    <property type="match status" value="1"/>
</dbReference>
<evidence type="ECO:0000313" key="1">
    <source>
        <dbReference type="EMBL" id="OAO13651.1"/>
    </source>
</evidence>
<comment type="caution">
    <text evidence="1">The sequence shown here is derived from an EMBL/GenBank/DDBJ whole genome shotgun (WGS) entry which is preliminary data.</text>
</comment>
<dbReference type="Gene3D" id="3.30.450.30">
    <property type="entry name" value="Dynein light chain 2a, cytoplasmic"/>
    <property type="match status" value="1"/>
</dbReference>
<gene>
    <name evidence="1" type="ORF">AV274_4625</name>
</gene>
<sequence>MTRTLPQLERNPDLEQPFLELMKHYTFIDAVIASTADGVPLMRVINPQSTIDIGSEEVEFPVCLSIIAEQTHRLRVGNLSVLTSVYEKGLVTSIYSSFLIITVFSRNRNEALMISIAPQIQGVLNNLALEIENSNY</sequence>
<dbReference type="AlphaFoldDB" id="A0A196SBF6"/>
<evidence type="ECO:0000313" key="2">
    <source>
        <dbReference type="Proteomes" id="UP000078348"/>
    </source>
</evidence>
<name>A0A196SBF6_BLAHN</name>
<dbReference type="GO" id="GO:0032006">
    <property type="term" value="P:regulation of TOR signaling"/>
    <property type="evidence" value="ECO:0007669"/>
    <property type="project" value="InterPro"/>
</dbReference>
<accession>A0A196SBF6</accession>
<dbReference type="OrthoDB" id="343907at2759"/>
<dbReference type="Pfam" id="PF08923">
    <property type="entry name" value="MAPKK1_Int"/>
    <property type="match status" value="1"/>
</dbReference>
<dbReference type="EMBL" id="LXWW01000346">
    <property type="protein sequence ID" value="OAO13651.1"/>
    <property type="molecule type" value="Genomic_DNA"/>
</dbReference>
<keyword evidence="2" id="KW-1185">Reference proteome</keyword>
<dbReference type="Proteomes" id="UP000078348">
    <property type="component" value="Unassembled WGS sequence"/>
</dbReference>
<protein>
    <submittedName>
        <fullName evidence="1">Uncharacterized protein</fullName>
    </submittedName>
</protein>
<dbReference type="InterPro" id="IPR015019">
    <property type="entry name" value="LAMTOR3"/>
</dbReference>
<organism evidence="1 2">
    <name type="scientific">Blastocystis sp. subtype 1 (strain ATCC 50177 / NandII)</name>
    <dbReference type="NCBI Taxonomy" id="478820"/>
    <lineage>
        <taxon>Eukaryota</taxon>
        <taxon>Sar</taxon>
        <taxon>Stramenopiles</taxon>
        <taxon>Bigyra</taxon>
        <taxon>Opalozoa</taxon>
        <taxon>Opalinata</taxon>
        <taxon>Blastocystidae</taxon>
        <taxon>Blastocystis</taxon>
    </lineage>
</organism>
<dbReference type="SUPFAM" id="SSF103196">
    <property type="entry name" value="Roadblock/LC7 domain"/>
    <property type="match status" value="1"/>
</dbReference>